<dbReference type="AlphaFoldDB" id="A0A942E074"/>
<keyword evidence="1" id="KW-1133">Transmembrane helix</keyword>
<feature type="transmembrane region" description="Helical" evidence="1">
    <location>
        <begin position="84"/>
        <end position="106"/>
    </location>
</feature>
<evidence type="ECO:0000313" key="2">
    <source>
        <dbReference type="EMBL" id="MBS3650668.1"/>
    </source>
</evidence>
<accession>A0A942E074</accession>
<dbReference type="Proteomes" id="UP000680348">
    <property type="component" value="Unassembled WGS sequence"/>
</dbReference>
<sequence length="263" mass="28601">MTARSFSERDIHLALDGELPEDERAAYQDWLDSNPEMKARADRFAADMTLLRAALGPIAQEPVPDRLAHIVKGEWPKAPSKTAWWRNAAAAALIFAVGGLAGYFVAGSGMLGGQTEIEERLADQAIDAHNTFTADQAHPVEVAGDNKPYLEAWLSARTGLKLVAPDLTPQGFSLLGGRVVPSDDKPAALLIYKDQDGNRVSIYMMAEGDKKTKGVYTAEEGRPVAVYWSDKGFGCAIVSDLPEERRDEIAAHAWRQIKQGLAA</sequence>
<evidence type="ECO:0000256" key="1">
    <source>
        <dbReference type="SAM" id="Phobius"/>
    </source>
</evidence>
<protein>
    <submittedName>
        <fullName evidence="2">Anti-sigma factor</fullName>
    </submittedName>
</protein>
<dbReference type="EMBL" id="JAGWCR010000010">
    <property type="protein sequence ID" value="MBS3650668.1"/>
    <property type="molecule type" value="Genomic_DNA"/>
</dbReference>
<evidence type="ECO:0000313" key="3">
    <source>
        <dbReference type="Proteomes" id="UP000680348"/>
    </source>
</evidence>
<dbReference type="RefSeq" id="WP_188256220.1">
    <property type="nucleotide sequence ID" value="NZ_JABVCF010000010.1"/>
</dbReference>
<organism evidence="2 3">
    <name type="scientific">Pseudaminobacter soli</name>
    <name type="common">ex Zhang et al. 2022</name>
    <dbReference type="NCBI Taxonomy" id="2831468"/>
    <lineage>
        <taxon>Bacteria</taxon>
        <taxon>Pseudomonadati</taxon>
        <taxon>Pseudomonadota</taxon>
        <taxon>Alphaproteobacteria</taxon>
        <taxon>Hyphomicrobiales</taxon>
        <taxon>Phyllobacteriaceae</taxon>
        <taxon>Pseudaminobacter</taxon>
    </lineage>
</organism>
<reference evidence="2" key="1">
    <citation type="submission" date="2021-04" db="EMBL/GenBank/DDBJ databases">
        <title>Pseudaminobacter soli sp. nov., isolated from paddy soil contaminated by heavy metals.</title>
        <authorList>
            <person name="Zhang K."/>
        </authorList>
    </citation>
    <scope>NUCLEOTIDE SEQUENCE</scope>
    <source>
        <strain evidence="2">19-2017</strain>
    </source>
</reference>
<name>A0A942E074_9HYPH</name>
<keyword evidence="1" id="KW-0812">Transmembrane</keyword>
<comment type="caution">
    <text evidence="2">The sequence shown here is derived from an EMBL/GenBank/DDBJ whole genome shotgun (WGS) entry which is preliminary data.</text>
</comment>
<gene>
    <name evidence="2" type="ORF">KEU06_18815</name>
</gene>
<keyword evidence="1" id="KW-0472">Membrane</keyword>
<proteinExistence type="predicted"/>
<keyword evidence="3" id="KW-1185">Reference proteome</keyword>